<dbReference type="SUPFAM" id="SSF52540">
    <property type="entry name" value="P-loop containing nucleoside triphosphate hydrolases"/>
    <property type="match status" value="1"/>
</dbReference>
<sequence length="399" mass="44488">MDDRPTSPRISTGAGPLPAYRARLAEGSLAADPAQARAVEVLQDLWRRTQGYDPHPEQPEKGGFFARFTRRKPVAAEEAPAGTPMGLYLVGEVGRGKSMLMDLFFETAAVTRKRRIHFHQFMQDVHRRIHAWKQQHGASFPARDQQDADPIPPLADAITAEAALLCFDEFQVHDIADAMILGRLFQALFARGTVVVATSNTAPVDLFKGRPGRDAFLPFIGLINRRLEVLTLEAARDYRRDRVRALPTWHVPADERATRALDAAFEELTGEKHGKPTRLTLLGRTLEVPQAARGVARFDFEALCGKPLGPADYLAIATHFHSLLLDGIPRLGPENFDRARRFITLVDALYEHRVKLLASAEAVPDRLHEEGHNAAMFARTASRLNEMQSQDWLGLPHLT</sequence>
<dbReference type="Gene3D" id="3.40.50.300">
    <property type="entry name" value="P-loop containing nucleotide triphosphate hydrolases"/>
    <property type="match status" value="1"/>
</dbReference>
<protein>
    <submittedName>
        <fullName evidence="3">Cell division protein ZapE</fullName>
    </submittedName>
</protein>
<gene>
    <name evidence="3" type="ORF">HEQ75_18040</name>
</gene>
<dbReference type="InterPro" id="IPR027417">
    <property type="entry name" value="P-loop_NTPase"/>
</dbReference>
<dbReference type="NCBIfam" id="NF040713">
    <property type="entry name" value="ZapE"/>
    <property type="match status" value="1"/>
</dbReference>
<name>A0ABX1E6R5_9PROT</name>
<dbReference type="InterPro" id="IPR005654">
    <property type="entry name" value="ATPase_AFG1-like"/>
</dbReference>
<dbReference type="EMBL" id="JAAVNE010000031">
    <property type="protein sequence ID" value="NKC32771.1"/>
    <property type="molecule type" value="Genomic_DNA"/>
</dbReference>
<reference evidence="3 4" key="1">
    <citation type="submission" date="2020-03" db="EMBL/GenBank/DDBJ databases">
        <title>Roseomonas selenitidurans sp. nov. isolated from urban soil.</title>
        <authorList>
            <person name="Liu H."/>
        </authorList>
    </citation>
    <scope>NUCLEOTIDE SEQUENCE [LARGE SCALE GENOMIC DNA]</scope>
    <source>
        <strain evidence="3 4">BU-1</strain>
    </source>
</reference>
<evidence type="ECO:0000256" key="1">
    <source>
        <dbReference type="ARBA" id="ARBA00022741"/>
    </source>
</evidence>
<dbReference type="PANTHER" id="PTHR12169">
    <property type="entry name" value="ATPASE N2B"/>
    <property type="match status" value="1"/>
</dbReference>
<organism evidence="3 4">
    <name type="scientific">Falsiroseomonas selenitidurans</name>
    <dbReference type="NCBI Taxonomy" id="2716335"/>
    <lineage>
        <taxon>Bacteria</taxon>
        <taxon>Pseudomonadati</taxon>
        <taxon>Pseudomonadota</taxon>
        <taxon>Alphaproteobacteria</taxon>
        <taxon>Acetobacterales</taxon>
        <taxon>Roseomonadaceae</taxon>
        <taxon>Falsiroseomonas</taxon>
    </lineage>
</organism>
<dbReference type="PANTHER" id="PTHR12169:SF6">
    <property type="entry name" value="AFG1-LIKE ATPASE"/>
    <property type="match status" value="1"/>
</dbReference>
<keyword evidence="1" id="KW-0547">Nucleotide-binding</keyword>
<evidence type="ECO:0000313" key="3">
    <source>
        <dbReference type="EMBL" id="NKC32771.1"/>
    </source>
</evidence>
<accession>A0ABX1E6R5</accession>
<dbReference type="RefSeq" id="WP_168033243.1">
    <property type="nucleotide sequence ID" value="NZ_JAAVNE010000031.1"/>
</dbReference>
<keyword evidence="3" id="KW-0132">Cell division</keyword>
<dbReference type="GO" id="GO:0051301">
    <property type="term" value="P:cell division"/>
    <property type="evidence" value="ECO:0007669"/>
    <property type="project" value="UniProtKB-KW"/>
</dbReference>
<dbReference type="Pfam" id="PF03969">
    <property type="entry name" value="AFG1_ATPase"/>
    <property type="match status" value="1"/>
</dbReference>
<dbReference type="Proteomes" id="UP000787635">
    <property type="component" value="Unassembled WGS sequence"/>
</dbReference>
<comment type="caution">
    <text evidence="3">The sequence shown here is derived from an EMBL/GenBank/DDBJ whole genome shotgun (WGS) entry which is preliminary data.</text>
</comment>
<keyword evidence="4" id="KW-1185">Reference proteome</keyword>
<evidence type="ECO:0000313" key="4">
    <source>
        <dbReference type="Proteomes" id="UP000787635"/>
    </source>
</evidence>
<proteinExistence type="predicted"/>
<keyword evidence="3" id="KW-0131">Cell cycle</keyword>
<keyword evidence="2" id="KW-0067">ATP-binding</keyword>
<evidence type="ECO:0000256" key="2">
    <source>
        <dbReference type="ARBA" id="ARBA00022840"/>
    </source>
</evidence>